<feature type="transmembrane region" description="Helical" evidence="2">
    <location>
        <begin position="362"/>
        <end position="381"/>
    </location>
</feature>
<keyword evidence="2" id="KW-0812">Transmembrane</keyword>
<feature type="transmembrane region" description="Helical" evidence="2">
    <location>
        <begin position="76"/>
        <end position="96"/>
    </location>
</feature>
<feature type="transmembrane region" description="Helical" evidence="2">
    <location>
        <begin position="301"/>
        <end position="324"/>
    </location>
</feature>
<evidence type="ECO:0000313" key="4">
    <source>
        <dbReference type="Proteomes" id="UP001501752"/>
    </source>
</evidence>
<name>A0ABP9EJ74_9ACTN</name>
<dbReference type="SUPFAM" id="SSF103473">
    <property type="entry name" value="MFS general substrate transporter"/>
    <property type="match status" value="1"/>
</dbReference>
<feature type="transmembrane region" description="Helical" evidence="2">
    <location>
        <begin position="12"/>
        <end position="36"/>
    </location>
</feature>
<dbReference type="EMBL" id="BAABIS010000001">
    <property type="protein sequence ID" value="GAA4878549.1"/>
    <property type="molecule type" value="Genomic_DNA"/>
</dbReference>
<feature type="transmembrane region" description="Helical" evidence="2">
    <location>
        <begin position="336"/>
        <end position="356"/>
    </location>
</feature>
<dbReference type="PANTHER" id="PTHR23542:SF1">
    <property type="entry name" value="MAJOR FACILITATOR SUPERFAMILY (MFS) PROFILE DOMAIN-CONTAINING PROTEIN"/>
    <property type="match status" value="1"/>
</dbReference>
<protein>
    <submittedName>
        <fullName evidence="3">MFS transporter</fullName>
    </submittedName>
</protein>
<feature type="transmembrane region" description="Helical" evidence="2">
    <location>
        <begin position="276"/>
        <end position="295"/>
    </location>
</feature>
<proteinExistence type="predicted"/>
<feature type="transmembrane region" description="Helical" evidence="2">
    <location>
        <begin position="42"/>
        <end position="64"/>
    </location>
</feature>
<gene>
    <name evidence="3" type="ORF">GCM10023235_68370</name>
</gene>
<reference evidence="4" key="1">
    <citation type="journal article" date="2019" name="Int. J. Syst. Evol. Microbiol.">
        <title>The Global Catalogue of Microorganisms (GCM) 10K type strain sequencing project: providing services to taxonomists for standard genome sequencing and annotation.</title>
        <authorList>
            <consortium name="The Broad Institute Genomics Platform"/>
            <consortium name="The Broad Institute Genome Sequencing Center for Infectious Disease"/>
            <person name="Wu L."/>
            <person name="Ma J."/>
        </authorList>
    </citation>
    <scope>NUCLEOTIDE SEQUENCE [LARGE SCALE GENOMIC DNA]</scope>
    <source>
        <strain evidence="4">JCM 13006</strain>
    </source>
</reference>
<dbReference type="RefSeq" id="WP_345700771.1">
    <property type="nucleotide sequence ID" value="NZ_BAABIS010000001.1"/>
</dbReference>
<keyword evidence="2" id="KW-1133">Transmembrane helix</keyword>
<dbReference type="InterPro" id="IPR011701">
    <property type="entry name" value="MFS"/>
</dbReference>
<organism evidence="3 4">
    <name type="scientific">Kitasatospora terrestris</name>
    <dbReference type="NCBI Taxonomy" id="258051"/>
    <lineage>
        <taxon>Bacteria</taxon>
        <taxon>Bacillati</taxon>
        <taxon>Actinomycetota</taxon>
        <taxon>Actinomycetes</taxon>
        <taxon>Kitasatosporales</taxon>
        <taxon>Streptomycetaceae</taxon>
        <taxon>Kitasatospora</taxon>
    </lineage>
</organism>
<keyword evidence="4" id="KW-1185">Reference proteome</keyword>
<dbReference type="InterPro" id="IPR036259">
    <property type="entry name" value="MFS_trans_sf"/>
</dbReference>
<keyword evidence="2" id="KW-0472">Membrane</keyword>
<accession>A0ABP9EJ74</accession>
<feature type="transmembrane region" description="Helical" evidence="2">
    <location>
        <begin position="170"/>
        <end position="194"/>
    </location>
</feature>
<evidence type="ECO:0000256" key="2">
    <source>
        <dbReference type="SAM" id="Phobius"/>
    </source>
</evidence>
<dbReference type="PANTHER" id="PTHR23542">
    <property type="match status" value="1"/>
</dbReference>
<evidence type="ECO:0000313" key="3">
    <source>
        <dbReference type="EMBL" id="GAA4878549.1"/>
    </source>
</evidence>
<evidence type="ECO:0000256" key="1">
    <source>
        <dbReference type="SAM" id="MobiDB-lite"/>
    </source>
</evidence>
<sequence length="408" mass="40425">MSYRAVLRAPGVRRVFVAAMVGRLSYGTVPLSLMLAVSGGGAYARAGLVMAAFATSSVLLTPVRAGLVDRYGARRVLPPMAAGYALVLCAFAAATWQGGTPAAVLFALAVAAGVSAPPLGPVTRALWSHLLGDGPLRQRAYSLDTVCEELLYVGGPLLAGLLAATVRPQYGLLLSAVLVLGGTAALAASVRGGVAEPRDTPRPRGGGLALLARTRQPLAVAAGAGAGLGAFGLLVVVFAGHHGQAADAAWVEAALAAGSAVGGLTLGAVDWRAPATTRLTVLTLTLAGALALAAAAANVPLLALCAALAGLSVAPTLTTAYLVTDGLAGPDRRTQAGAWVNAAFNAGGSIGTAAIGLAADRLPAALCFLLAAAPVLAALTATTRPAGRERPAPADHQSAAVPFGVEVK</sequence>
<feature type="transmembrane region" description="Helical" evidence="2">
    <location>
        <begin position="218"/>
        <end position="242"/>
    </location>
</feature>
<dbReference type="Pfam" id="PF07690">
    <property type="entry name" value="MFS_1"/>
    <property type="match status" value="1"/>
</dbReference>
<dbReference type="Gene3D" id="1.20.1250.20">
    <property type="entry name" value="MFS general substrate transporter like domains"/>
    <property type="match status" value="2"/>
</dbReference>
<feature type="transmembrane region" description="Helical" evidence="2">
    <location>
        <begin position="248"/>
        <end position="269"/>
    </location>
</feature>
<feature type="region of interest" description="Disordered" evidence="1">
    <location>
        <begin position="386"/>
        <end position="408"/>
    </location>
</feature>
<dbReference type="Proteomes" id="UP001501752">
    <property type="component" value="Unassembled WGS sequence"/>
</dbReference>
<comment type="caution">
    <text evidence="3">The sequence shown here is derived from an EMBL/GenBank/DDBJ whole genome shotgun (WGS) entry which is preliminary data.</text>
</comment>